<organism evidence="1 2">
    <name type="scientific">Rattus norvegicus</name>
    <name type="common">Rat</name>
    <dbReference type="NCBI Taxonomy" id="10116"/>
    <lineage>
        <taxon>Eukaryota</taxon>
        <taxon>Metazoa</taxon>
        <taxon>Chordata</taxon>
        <taxon>Craniata</taxon>
        <taxon>Vertebrata</taxon>
        <taxon>Euteleostomi</taxon>
        <taxon>Mammalia</taxon>
        <taxon>Eutheria</taxon>
        <taxon>Euarchontoglires</taxon>
        <taxon>Glires</taxon>
        <taxon>Rodentia</taxon>
        <taxon>Myomorpha</taxon>
        <taxon>Muroidea</taxon>
        <taxon>Muridae</taxon>
        <taxon>Murinae</taxon>
        <taxon>Rattus</taxon>
    </lineage>
</organism>
<dbReference type="AlphaFoldDB" id="A6JCX6"/>
<sequence length="39" mass="4450">MSLPITSGHSFPLWLTYKKHVCTRELATFVKSHKTTSSE</sequence>
<proteinExistence type="predicted"/>
<evidence type="ECO:0000313" key="1">
    <source>
        <dbReference type="EMBL" id="EDL89898.1"/>
    </source>
</evidence>
<reference evidence="2" key="1">
    <citation type="submission" date="2005-09" db="EMBL/GenBank/DDBJ databases">
        <authorList>
            <person name="Mural R.J."/>
            <person name="Li P.W."/>
            <person name="Adams M.D."/>
            <person name="Amanatides P.G."/>
            <person name="Baden-Tillson H."/>
            <person name="Barnstead M."/>
            <person name="Chin S.H."/>
            <person name="Dew I."/>
            <person name="Evans C.A."/>
            <person name="Ferriera S."/>
            <person name="Flanigan M."/>
            <person name="Fosler C."/>
            <person name="Glodek A."/>
            <person name="Gu Z."/>
            <person name="Holt R.A."/>
            <person name="Jennings D."/>
            <person name="Kraft C.L."/>
            <person name="Lu F."/>
            <person name="Nguyen T."/>
            <person name="Nusskern D.R."/>
            <person name="Pfannkoch C.M."/>
            <person name="Sitter C."/>
            <person name="Sutton G.G."/>
            <person name="Venter J.C."/>
            <person name="Wang Z."/>
            <person name="Woodage T."/>
            <person name="Zheng X.H."/>
            <person name="Zhong F."/>
        </authorList>
    </citation>
    <scope>NUCLEOTIDE SEQUENCE [LARGE SCALE GENOMIC DNA]</scope>
    <source>
        <strain>BN</strain>
        <strain evidence="2">Sprague-Dawley</strain>
    </source>
</reference>
<gene>
    <name evidence="1" type="ORF">rCG_57167</name>
</gene>
<name>A6JCX6_RAT</name>
<protein>
    <submittedName>
        <fullName evidence="1">RCG57167</fullName>
    </submittedName>
</protein>
<dbReference type="Proteomes" id="UP000234681">
    <property type="component" value="Chromosome 14"/>
</dbReference>
<accession>A6JCX6</accession>
<evidence type="ECO:0000313" key="2">
    <source>
        <dbReference type="Proteomes" id="UP000234681"/>
    </source>
</evidence>
<dbReference type="EMBL" id="CH473981">
    <property type="protein sequence ID" value="EDL89898.1"/>
    <property type="molecule type" value="Genomic_DNA"/>
</dbReference>